<dbReference type="CDD" id="cd03449">
    <property type="entry name" value="R_hydratase"/>
    <property type="match status" value="1"/>
</dbReference>
<sequence length="136" mass="15271">MELTIGKQCEISKTITTEDIDAFMNLSGDRNPIHHDIEFAKRTFFRRPIAHGLISASLISTGLTKLMGSGNLWLSQNLKFEKPVYVGDTVVAHLKILEIDSSKKCKIETIITNQKGKEVITGFAESMLMHVRKPKQ</sequence>
<dbReference type="InterPro" id="IPR002539">
    <property type="entry name" value="MaoC-like_dom"/>
</dbReference>
<dbReference type="InterPro" id="IPR050965">
    <property type="entry name" value="UPF0336/Enoyl-CoA_hydratase"/>
</dbReference>
<reference evidence="2" key="1">
    <citation type="submission" date="2022-09" db="EMBL/GenBank/DDBJ databases">
        <title>Actin cytoskeleton and complex cell architecture in an #Asgard archaeon.</title>
        <authorList>
            <person name="Ponce Toledo R.I."/>
            <person name="Schleper C."/>
            <person name="Rodrigues Oliveira T."/>
            <person name="Wollweber F."/>
            <person name="Xu J."/>
            <person name="Rittmann S."/>
            <person name="Klingl A."/>
            <person name="Pilhofer M."/>
        </authorList>
    </citation>
    <scope>NUCLEOTIDE SEQUENCE</scope>
    <source>
        <strain evidence="2">B-35</strain>
    </source>
</reference>
<dbReference type="InterPro" id="IPR029069">
    <property type="entry name" value="HotDog_dom_sf"/>
</dbReference>
<dbReference type="PANTHER" id="PTHR43437">
    <property type="entry name" value="HYDROXYACYL-THIOESTER DEHYDRATASE TYPE 2, MITOCHONDRIAL-RELATED"/>
    <property type="match status" value="1"/>
</dbReference>
<dbReference type="EMBL" id="CP104013">
    <property type="protein sequence ID" value="UYP47327.1"/>
    <property type="molecule type" value="Genomic_DNA"/>
</dbReference>
<keyword evidence="3" id="KW-1185">Reference proteome</keyword>
<dbReference type="Proteomes" id="UP001208689">
    <property type="component" value="Chromosome"/>
</dbReference>
<dbReference type="PANTHER" id="PTHR43437:SF3">
    <property type="entry name" value="HYDROXYACYL-THIOESTER DEHYDRATASE TYPE 2, MITOCHONDRIAL"/>
    <property type="match status" value="1"/>
</dbReference>
<organism evidence="2 3">
    <name type="scientific">Candidatus Lokiarchaeum ossiferum</name>
    <dbReference type="NCBI Taxonomy" id="2951803"/>
    <lineage>
        <taxon>Archaea</taxon>
        <taxon>Promethearchaeati</taxon>
        <taxon>Promethearchaeota</taxon>
        <taxon>Promethearchaeia</taxon>
        <taxon>Promethearchaeales</taxon>
        <taxon>Promethearchaeaceae</taxon>
        <taxon>Candidatus Lokiarchaeum</taxon>
    </lineage>
</organism>
<gene>
    <name evidence="2" type="ORF">NEF87_003612</name>
</gene>
<accession>A0ABY6HUY0</accession>
<protein>
    <recommendedName>
        <fullName evidence="1">MaoC-like domain-containing protein</fullName>
    </recommendedName>
</protein>
<proteinExistence type="predicted"/>
<dbReference type="Gene3D" id="3.10.129.10">
    <property type="entry name" value="Hotdog Thioesterase"/>
    <property type="match status" value="1"/>
</dbReference>
<feature type="domain" description="MaoC-like" evidence="1">
    <location>
        <begin position="10"/>
        <end position="105"/>
    </location>
</feature>
<evidence type="ECO:0000259" key="1">
    <source>
        <dbReference type="Pfam" id="PF01575"/>
    </source>
</evidence>
<dbReference type="Pfam" id="PF01575">
    <property type="entry name" value="MaoC_dehydratas"/>
    <property type="match status" value="1"/>
</dbReference>
<evidence type="ECO:0000313" key="3">
    <source>
        <dbReference type="Proteomes" id="UP001208689"/>
    </source>
</evidence>
<dbReference type="SUPFAM" id="SSF54637">
    <property type="entry name" value="Thioesterase/thiol ester dehydrase-isomerase"/>
    <property type="match status" value="1"/>
</dbReference>
<evidence type="ECO:0000313" key="2">
    <source>
        <dbReference type="EMBL" id="UYP47327.1"/>
    </source>
</evidence>
<name>A0ABY6HUY0_9ARCH</name>